<reference evidence="2" key="1">
    <citation type="submission" date="2009-08" db="EMBL/GenBank/DDBJ databases">
        <title>The complete genome of Chitinophaga pinensis DSM 2588.</title>
        <authorList>
            <consortium name="US DOE Joint Genome Institute (JGI-PGF)"/>
            <person name="Lucas S."/>
            <person name="Copeland A."/>
            <person name="Lapidus A."/>
            <person name="Glavina del Rio T."/>
            <person name="Dalin E."/>
            <person name="Tice H."/>
            <person name="Bruce D."/>
            <person name="Goodwin L."/>
            <person name="Pitluck S."/>
            <person name="Kyrpides N."/>
            <person name="Mavromatis K."/>
            <person name="Ivanova N."/>
            <person name="Mikhailova N."/>
            <person name="Sims D."/>
            <person name="Meinche L."/>
            <person name="Brettin T."/>
            <person name="Detter J.C."/>
            <person name="Han C."/>
            <person name="Larimer F."/>
            <person name="Land M."/>
            <person name="Hauser L."/>
            <person name="Markowitz V."/>
            <person name="Cheng J.-F."/>
            <person name="Hugenholtz P."/>
            <person name="Woyke T."/>
            <person name="Wu D."/>
            <person name="Spring S."/>
            <person name="Klenk H.-P."/>
            <person name="Eisen J.A."/>
        </authorList>
    </citation>
    <scope>NUCLEOTIDE SEQUENCE [LARGE SCALE GENOMIC DNA]</scope>
    <source>
        <strain evidence="2">ATCC 43595 / DSM 2588 / LMG 13176 / NBRC 15968 / NCIMB 11800 / UQM 2034</strain>
    </source>
</reference>
<evidence type="ECO:0000313" key="2">
    <source>
        <dbReference type="Proteomes" id="UP000002215"/>
    </source>
</evidence>
<accession>A0A979G8D0</accession>
<sequence>MGDFYKQDNKFTYLNVMSGDFALESVYYIGSIPDDPQPNIVV</sequence>
<proteinExistence type="predicted"/>
<dbReference type="KEGG" id="cpi:Cpin_5204"/>
<dbReference type="Proteomes" id="UP000002215">
    <property type="component" value="Chromosome"/>
</dbReference>
<evidence type="ECO:0000313" key="1">
    <source>
        <dbReference type="EMBL" id="ACU62635.1"/>
    </source>
</evidence>
<name>A0A979G8D0_CHIPD</name>
<organism evidence="1 2">
    <name type="scientific">Chitinophaga pinensis (strain ATCC 43595 / DSM 2588 / LMG 13176 / NBRC 15968 / NCIMB 11800 / UQM 2034)</name>
    <dbReference type="NCBI Taxonomy" id="485918"/>
    <lineage>
        <taxon>Bacteria</taxon>
        <taxon>Pseudomonadati</taxon>
        <taxon>Bacteroidota</taxon>
        <taxon>Chitinophagia</taxon>
        <taxon>Chitinophagales</taxon>
        <taxon>Chitinophagaceae</taxon>
        <taxon>Chitinophaga</taxon>
    </lineage>
</organism>
<dbReference type="AlphaFoldDB" id="A0A979G8D0"/>
<protein>
    <submittedName>
        <fullName evidence="1">Uncharacterized protein</fullName>
    </submittedName>
</protein>
<dbReference type="EMBL" id="CP001699">
    <property type="protein sequence ID" value="ACU62635.1"/>
    <property type="molecule type" value="Genomic_DNA"/>
</dbReference>
<reference evidence="1 2" key="2">
    <citation type="journal article" date="2010" name="Stand. Genomic Sci.">
        <title>Complete genome sequence of Chitinophaga pinensis type strain (UQM 2034).</title>
        <authorList>
            <person name="Glavina Del Rio T."/>
            <person name="Abt B."/>
            <person name="Spring S."/>
            <person name="Lapidus A."/>
            <person name="Nolan M."/>
            <person name="Tice H."/>
            <person name="Copeland A."/>
            <person name="Cheng J.F."/>
            <person name="Chen F."/>
            <person name="Bruce D."/>
            <person name="Goodwin L."/>
            <person name="Pitluck S."/>
            <person name="Ivanova N."/>
            <person name="Mavromatis K."/>
            <person name="Mikhailova N."/>
            <person name="Pati A."/>
            <person name="Chen A."/>
            <person name="Palaniappan K."/>
            <person name="Land M."/>
            <person name="Hauser L."/>
            <person name="Chang Y.J."/>
            <person name="Jeffries C.D."/>
            <person name="Chain P."/>
            <person name="Saunders E."/>
            <person name="Detter J.C."/>
            <person name="Brettin T."/>
            <person name="Rohde M."/>
            <person name="Goker M."/>
            <person name="Bristow J."/>
            <person name="Eisen J.A."/>
            <person name="Markowitz V."/>
            <person name="Hugenholtz P."/>
            <person name="Kyrpides N.C."/>
            <person name="Klenk H.P."/>
            <person name="Lucas S."/>
        </authorList>
    </citation>
    <scope>NUCLEOTIDE SEQUENCE [LARGE SCALE GENOMIC DNA]</scope>
    <source>
        <strain evidence="2">ATCC 43595 / DSM 2588 / LMG 13176 / NBRC 15968 / NCIMB 11800 / UQM 2034</strain>
    </source>
</reference>
<gene>
    <name evidence="1" type="ordered locus">Cpin_5204</name>
</gene>